<protein>
    <submittedName>
        <fullName evidence="1">DsbB family disulfide bond formation protein</fullName>
    </submittedName>
</protein>
<dbReference type="Proteomes" id="UP000254920">
    <property type="component" value="Unassembled WGS sequence"/>
</dbReference>
<dbReference type="AlphaFoldDB" id="A0A381DHP8"/>
<dbReference type="GeneID" id="93090631"/>
<keyword evidence="2" id="KW-1185">Reference proteome</keyword>
<evidence type="ECO:0000313" key="1">
    <source>
        <dbReference type="EMBL" id="SUX09753.1"/>
    </source>
</evidence>
<proteinExistence type="predicted"/>
<dbReference type="STRING" id="32024.GCA_000788295_00101"/>
<sequence>MKKLFYLICIVSFSFGFEFDLSSQNSPLKGVTALNPAVLEISINLENDNAILGADYDSATKQFAVVSKENEFYITDENFKPLRYAKHDRHFMLEMEKTVGATWCKGAVGMISYNKSFVIYEPIDINDKKEQNEQWKHLLKGYDKWKLKEKNRFFTLRAKQQYILDFDYDESKNIFLSASVPNDVRDYWSVAVFDGDDKMILEEYIPKIGGNLSIDENRNLGEFYIVGVDILDDCAYLLSKNYSTILKLDINSKSLIDAYSFANVPNPVALSIKDNKFYIFSRNNKENKVYIFDMK</sequence>
<evidence type="ECO:0000313" key="2">
    <source>
        <dbReference type="Proteomes" id="UP000254920"/>
    </source>
</evidence>
<reference evidence="1 2" key="1">
    <citation type="submission" date="2018-06" db="EMBL/GenBank/DDBJ databases">
        <authorList>
            <consortium name="Pathogen Informatics"/>
            <person name="Doyle S."/>
        </authorList>
    </citation>
    <scope>NUCLEOTIDE SEQUENCE [LARGE SCALE GENOMIC DNA]</scope>
    <source>
        <strain evidence="1 2">NCTC12475</strain>
    </source>
</reference>
<organism evidence="1 2">
    <name type="scientific">Campylobacter sputorum subsp. sputorum</name>
    <dbReference type="NCBI Taxonomy" id="32024"/>
    <lineage>
        <taxon>Bacteria</taxon>
        <taxon>Pseudomonadati</taxon>
        <taxon>Campylobacterota</taxon>
        <taxon>Epsilonproteobacteria</taxon>
        <taxon>Campylobacterales</taxon>
        <taxon>Campylobacteraceae</taxon>
        <taxon>Campylobacter</taxon>
    </lineage>
</organism>
<dbReference type="OrthoDB" id="5356487at2"/>
<gene>
    <name evidence="1" type="ORF">NCTC12475_00181</name>
</gene>
<dbReference type="RefSeq" id="WP_089182459.1">
    <property type="nucleotide sequence ID" value="NZ_CP043427.1"/>
</dbReference>
<dbReference type="SUPFAM" id="SSF50998">
    <property type="entry name" value="Quinoprotein alcohol dehydrogenase-like"/>
    <property type="match status" value="1"/>
</dbReference>
<name>A0A381DHP8_9BACT</name>
<dbReference type="InterPro" id="IPR011047">
    <property type="entry name" value="Quinoprotein_ADH-like_sf"/>
</dbReference>
<dbReference type="EMBL" id="UFVD01000001">
    <property type="protein sequence ID" value="SUX09753.1"/>
    <property type="molecule type" value="Genomic_DNA"/>
</dbReference>
<accession>A0A381DHP8</accession>